<keyword evidence="3" id="KW-1185">Reference proteome</keyword>
<name>A0A392SXF0_9FABA</name>
<sequence>MLSCFCVYCIGVFLLIPSSLLLTLALHFLRFFLVRVLGY</sequence>
<accession>A0A392SXF0</accession>
<comment type="caution">
    <text evidence="2">The sequence shown here is derived from an EMBL/GenBank/DDBJ whole genome shotgun (WGS) entry which is preliminary data.</text>
</comment>
<feature type="transmembrane region" description="Helical" evidence="1">
    <location>
        <begin position="7"/>
        <end position="29"/>
    </location>
</feature>
<protein>
    <submittedName>
        <fullName evidence="2">Uncharacterized protein</fullName>
    </submittedName>
</protein>
<evidence type="ECO:0000313" key="3">
    <source>
        <dbReference type="Proteomes" id="UP000265520"/>
    </source>
</evidence>
<keyword evidence="1" id="KW-1133">Transmembrane helix</keyword>
<evidence type="ECO:0000256" key="1">
    <source>
        <dbReference type="SAM" id="Phobius"/>
    </source>
</evidence>
<evidence type="ECO:0000313" key="2">
    <source>
        <dbReference type="EMBL" id="MCI52735.1"/>
    </source>
</evidence>
<organism evidence="2 3">
    <name type="scientific">Trifolium medium</name>
    <dbReference type="NCBI Taxonomy" id="97028"/>
    <lineage>
        <taxon>Eukaryota</taxon>
        <taxon>Viridiplantae</taxon>
        <taxon>Streptophyta</taxon>
        <taxon>Embryophyta</taxon>
        <taxon>Tracheophyta</taxon>
        <taxon>Spermatophyta</taxon>
        <taxon>Magnoliopsida</taxon>
        <taxon>eudicotyledons</taxon>
        <taxon>Gunneridae</taxon>
        <taxon>Pentapetalae</taxon>
        <taxon>rosids</taxon>
        <taxon>fabids</taxon>
        <taxon>Fabales</taxon>
        <taxon>Fabaceae</taxon>
        <taxon>Papilionoideae</taxon>
        <taxon>50 kb inversion clade</taxon>
        <taxon>NPAAA clade</taxon>
        <taxon>Hologalegina</taxon>
        <taxon>IRL clade</taxon>
        <taxon>Trifolieae</taxon>
        <taxon>Trifolium</taxon>
    </lineage>
</organism>
<keyword evidence="1" id="KW-0472">Membrane</keyword>
<proteinExistence type="predicted"/>
<keyword evidence="1" id="KW-0812">Transmembrane</keyword>
<dbReference type="Proteomes" id="UP000265520">
    <property type="component" value="Unassembled WGS sequence"/>
</dbReference>
<reference evidence="2 3" key="1">
    <citation type="journal article" date="2018" name="Front. Plant Sci.">
        <title>Red Clover (Trifolium pratense) and Zigzag Clover (T. medium) - A Picture of Genomic Similarities and Differences.</title>
        <authorList>
            <person name="Dluhosova J."/>
            <person name="Istvanek J."/>
            <person name="Nedelnik J."/>
            <person name="Repkova J."/>
        </authorList>
    </citation>
    <scope>NUCLEOTIDE SEQUENCE [LARGE SCALE GENOMIC DNA]</scope>
    <source>
        <strain evidence="3">cv. 10/8</strain>
        <tissue evidence="2">Leaf</tissue>
    </source>
</reference>
<dbReference type="EMBL" id="LXQA010452040">
    <property type="protein sequence ID" value="MCI52735.1"/>
    <property type="molecule type" value="Genomic_DNA"/>
</dbReference>
<feature type="non-terminal residue" evidence="2">
    <location>
        <position position="39"/>
    </location>
</feature>
<dbReference type="AlphaFoldDB" id="A0A392SXF0"/>